<organism evidence="1">
    <name type="scientific">Rodentolepis nana</name>
    <name type="common">Dwarf tapeworm</name>
    <name type="synonym">Hymenolepis nana</name>
    <dbReference type="NCBI Taxonomy" id="102285"/>
    <lineage>
        <taxon>Eukaryota</taxon>
        <taxon>Metazoa</taxon>
        <taxon>Spiralia</taxon>
        <taxon>Lophotrochozoa</taxon>
        <taxon>Platyhelminthes</taxon>
        <taxon>Cestoda</taxon>
        <taxon>Eucestoda</taxon>
        <taxon>Cyclophyllidea</taxon>
        <taxon>Hymenolepididae</taxon>
        <taxon>Rodentolepis</taxon>
    </lineage>
</organism>
<reference evidence="1" key="1">
    <citation type="submission" date="2017-02" db="UniProtKB">
        <authorList>
            <consortium name="WormBaseParasite"/>
        </authorList>
    </citation>
    <scope>IDENTIFICATION</scope>
</reference>
<dbReference type="WBParaSite" id="HNAJ_0001125101-mRNA-1">
    <property type="protein sequence ID" value="HNAJ_0001125101-mRNA-1"/>
    <property type="gene ID" value="HNAJ_0001125101"/>
</dbReference>
<proteinExistence type="predicted"/>
<accession>A0A0R3TU36</accession>
<dbReference type="AlphaFoldDB" id="A0A0R3TU36"/>
<protein>
    <submittedName>
        <fullName evidence="1">BPI1 domain-containing protein</fullName>
    </submittedName>
</protein>
<sequence>LVVKPQTPPELFCAYVSASLVILLLVIIKLEASENTINSNLDVLRLLQTYGMNILHAGRDYYQLKNVMSWKSVELQNVRIFNLKSLYVGCVPGVKVLPTTSSFKNAWQMHTRCFSITWCVGFEKLLVEGQSRINTFFNTKFHDVNITIDPLLLETRLKICLPFLESSSKSSLSSTCDVTFSAEVEDVELREFGGVHIKGEGTFNKIVGFFVNNGLFTQLIRKEIVKKMKKMLPNKFAEFREKVCYKIDRFVKRTIELYAI</sequence>
<evidence type="ECO:0000313" key="1">
    <source>
        <dbReference type="WBParaSite" id="HNAJ_0001125101-mRNA-1"/>
    </source>
</evidence>
<name>A0A0R3TU36_RODNA</name>